<feature type="domain" description="Transposase IS4-like" evidence="1">
    <location>
        <begin position="23"/>
        <end position="78"/>
    </location>
</feature>
<dbReference type="GO" id="GO:0006313">
    <property type="term" value="P:DNA transposition"/>
    <property type="evidence" value="ECO:0007669"/>
    <property type="project" value="InterPro"/>
</dbReference>
<dbReference type="EMBL" id="QWKZ01000048">
    <property type="protein sequence ID" value="RIH85212.1"/>
    <property type="molecule type" value="Genomic_DNA"/>
</dbReference>
<gene>
    <name evidence="2" type="ORF">Mlute_01634</name>
</gene>
<dbReference type="Pfam" id="PF01609">
    <property type="entry name" value="DDE_Tnp_1"/>
    <property type="match status" value="1"/>
</dbReference>
<protein>
    <submittedName>
        <fullName evidence="2">Transposase DDE domain protein</fullName>
    </submittedName>
</protein>
<dbReference type="AlphaFoldDB" id="A0A399ERM5"/>
<reference evidence="2 3" key="1">
    <citation type="submission" date="2018-08" db="EMBL/GenBank/DDBJ databases">
        <title>Meiothermus luteus KCTC 52599 genome sequencing project.</title>
        <authorList>
            <person name="Da Costa M.S."/>
            <person name="Albuquerque L."/>
            <person name="Raposo P."/>
            <person name="Froufe H.J.C."/>
            <person name="Barroso C.S."/>
            <person name="Egas C."/>
        </authorList>
    </citation>
    <scope>NUCLEOTIDE SEQUENCE [LARGE SCALE GENOMIC DNA]</scope>
    <source>
        <strain evidence="2 3">KCTC 52599</strain>
    </source>
</reference>
<dbReference type="InterPro" id="IPR012337">
    <property type="entry name" value="RNaseH-like_sf"/>
</dbReference>
<organism evidence="2 3">
    <name type="scientific">Meiothermus luteus</name>
    <dbReference type="NCBI Taxonomy" id="2026184"/>
    <lineage>
        <taxon>Bacteria</taxon>
        <taxon>Thermotogati</taxon>
        <taxon>Deinococcota</taxon>
        <taxon>Deinococci</taxon>
        <taxon>Thermales</taxon>
        <taxon>Thermaceae</taxon>
        <taxon>Meiothermus</taxon>
    </lineage>
</organism>
<dbReference type="Proteomes" id="UP000265800">
    <property type="component" value="Unassembled WGS sequence"/>
</dbReference>
<evidence type="ECO:0000313" key="3">
    <source>
        <dbReference type="Proteomes" id="UP000265800"/>
    </source>
</evidence>
<keyword evidence="3" id="KW-1185">Reference proteome</keyword>
<dbReference type="GO" id="GO:0004803">
    <property type="term" value="F:transposase activity"/>
    <property type="evidence" value="ECO:0007669"/>
    <property type="project" value="InterPro"/>
</dbReference>
<evidence type="ECO:0000259" key="1">
    <source>
        <dbReference type="Pfam" id="PF01609"/>
    </source>
</evidence>
<proteinExistence type="predicted"/>
<dbReference type="GO" id="GO:0003677">
    <property type="term" value="F:DNA binding"/>
    <property type="evidence" value="ECO:0007669"/>
    <property type="project" value="InterPro"/>
</dbReference>
<accession>A0A399ERM5</accession>
<comment type="caution">
    <text evidence="2">The sequence shown here is derived from an EMBL/GenBank/DDBJ whole genome shotgun (WGS) entry which is preliminary data.</text>
</comment>
<dbReference type="SUPFAM" id="SSF53098">
    <property type="entry name" value="Ribonuclease H-like"/>
    <property type="match status" value="1"/>
</dbReference>
<sequence>MPGLPTPPSAWQGKRLKKYGVATFPATPRTLLVWGRRRFTIEHFFRAMKSEFSLGQFGQRTPLGVHRFLVLSFLAYLLAHWVKLTPGEGCTWWEAGREGSFLSWWPGSSCGSSRFWGSGLRLWGQGWEIRVYAGYTRGASFEIIYIDLV</sequence>
<evidence type="ECO:0000313" key="2">
    <source>
        <dbReference type="EMBL" id="RIH85212.1"/>
    </source>
</evidence>
<dbReference type="InterPro" id="IPR002559">
    <property type="entry name" value="Transposase_11"/>
</dbReference>
<name>A0A399ERM5_9DEIN</name>